<accession>A0A4Q2SMB0</accession>
<keyword evidence="3" id="KW-1185">Reference proteome</keyword>
<evidence type="ECO:0000313" key="3">
    <source>
        <dbReference type="Proteomes" id="UP000291101"/>
    </source>
</evidence>
<dbReference type="AlphaFoldDB" id="A0A4Q2SMB0"/>
<evidence type="ECO:0008006" key="4">
    <source>
        <dbReference type="Google" id="ProtNLM"/>
    </source>
</evidence>
<keyword evidence="1" id="KW-0732">Signal</keyword>
<name>A0A4Q2SMB0_9ACTN</name>
<evidence type="ECO:0000256" key="1">
    <source>
        <dbReference type="SAM" id="SignalP"/>
    </source>
</evidence>
<organism evidence="2 3">
    <name type="scientific">Nocardioides zhouii</name>
    <dbReference type="NCBI Taxonomy" id="1168729"/>
    <lineage>
        <taxon>Bacteria</taxon>
        <taxon>Bacillati</taxon>
        <taxon>Actinomycetota</taxon>
        <taxon>Actinomycetes</taxon>
        <taxon>Propionibacteriales</taxon>
        <taxon>Nocardioidaceae</taxon>
        <taxon>Nocardioides</taxon>
    </lineage>
</organism>
<dbReference type="OrthoDB" id="3774480at2"/>
<proteinExistence type="predicted"/>
<gene>
    <name evidence="2" type="ORF">EUA94_20100</name>
</gene>
<dbReference type="RefSeq" id="WP_129428631.1">
    <property type="nucleotide sequence ID" value="NZ_SDWV01000028.1"/>
</dbReference>
<reference evidence="2 3" key="1">
    <citation type="submission" date="2019-01" db="EMBL/GenBank/DDBJ databases">
        <title>Novel species of Nocardioides.</title>
        <authorList>
            <person name="Liu Q."/>
            <person name="X Y.-H."/>
        </authorList>
    </citation>
    <scope>NUCLEOTIDE SEQUENCE [LARGE SCALE GENOMIC DNA]</scope>
    <source>
        <strain evidence="2 3">HLT2-9</strain>
    </source>
</reference>
<feature type="chain" id="PRO_5020276734" description="Htaa domain-containing protein" evidence="1">
    <location>
        <begin position="27"/>
        <end position="332"/>
    </location>
</feature>
<feature type="signal peptide" evidence="1">
    <location>
        <begin position="1"/>
        <end position="26"/>
    </location>
</feature>
<sequence>MRLRTTMTIVALATTLTALGTAPAQAEASSTLSGPSTGDPDVFLTFVGCDNLFGAAQPPQSRLNLGPYTAPLGRRSLGLVPPAAGTASGPFARFDSLASFDASVSVASTAGSQGVAWVMSITPDNLPGTAWQGRAPLSAAADSWTTVSAAALTYDWTLVDLATLSPLGEPEAATTAAFAAAHGDGAGFAITGFGCDGSSFNLDAIRASGSTFDFEGTSLTTSAALDRQAVDAGQQVTVTGRVTDPGGRVTGDPLVLESRVPGGEWTSTGGMVLGNAGGVARVDVPVTETTEFRWHRPESQYADEGWSEPVTVTVTEAPATKPEGAPAGASKK</sequence>
<evidence type="ECO:0000313" key="2">
    <source>
        <dbReference type="EMBL" id="RYC05270.1"/>
    </source>
</evidence>
<dbReference type="EMBL" id="SDWV01000028">
    <property type="protein sequence ID" value="RYC05270.1"/>
    <property type="molecule type" value="Genomic_DNA"/>
</dbReference>
<dbReference type="Proteomes" id="UP000291101">
    <property type="component" value="Unassembled WGS sequence"/>
</dbReference>
<protein>
    <recommendedName>
        <fullName evidence="4">Htaa domain-containing protein</fullName>
    </recommendedName>
</protein>
<comment type="caution">
    <text evidence="2">The sequence shown here is derived from an EMBL/GenBank/DDBJ whole genome shotgun (WGS) entry which is preliminary data.</text>
</comment>